<organism evidence="1 2">
    <name type="scientific">Petrolisthes cinctipes</name>
    <name type="common">Flat porcelain crab</name>
    <dbReference type="NCBI Taxonomy" id="88211"/>
    <lineage>
        <taxon>Eukaryota</taxon>
        <taxon>Metazoa</taxon>
        <taxon>Ecdysozoa</taxon>
        <taxon>Arthropoda</taxon>
        <taxon>Crustacea</taxon>
        <taxon>Multicrustacea</taxon>
        <taxon>Malacostraca</taxon>
        <taxon>Eumalacostraca</taxon>
        <taxon>Eucarida</taxon>
        <taxon>Decapoda</taxon>
        <taxon>Pleocyemata</taxon>
        <taxon>Anomura</taxon>
        <taxon>Galatheoidea</taxon>
        <taxon>Porcellanidae</taxon>
        <taxon>Petrolisthes</taxon>
    </lineage>
</organism>
<gene>
    <name evidence="1" type="ORF">Pcinc_008296</name>
</gene>
<evidence type="ECO:0000313" key="2">
    <source>
        <dbReference type="Proteomes" id="UP001286313"/>
    </source>
</evidence>
<comment type="caution">
    <text evidence="1">The sequence shown here is derived from an EMBL/GenBank/DDBJ whole genome shotgun (WGS) entry which is preliminary data.</text>
</comment>
<accession>A0AAE1G7I2</accession>
<dbReference type="AlphaFoldDB" id="A0AAE1G7I2"/>
<reference evidence="1" key="1">
    <citation type="submission" date="2023-10" db="EMBL/GenBank/DDBJ databases">
        <title>Genome assemblies of two species of porcelain crab, Petrolisthes cinctipes and Petrolisthes manimaculis (Anomura: Porcellanidae).</title>
        <authorList>
            <person name="Angst P."/>
        </authorList>
    </citation>
    <scope>NUCLEOTIDE SEQUENCE</scope>
    <source>
        <strain evidence="1">PB745_01</strain>
        <tissue evidence="1">Gill</tissue>
    </source>
</reference>
<keyword evidence="2" id="KW-1185">Reference proteome</keyword>
<proteinExistence type="predicted"/>
<dbReference type="Proteomes" id="UP001286313">
    <property type="component" value="Unassembled WGS sequence"/>
</dbReference>
<protein>
    <submittedName>
        <fullName evidence="1">Uncharacterized protein</fullName>
    </submittedName>
</protein>
<evidence type="ECO:0000313" key="1">
    <source>
        <dbReference type="EMBL" id="KAK3887592.1"/>
    </source>
</evidence>
<dbReference type="EMBL" id="JAWQEG010000621">
    <property type="protein sequence ID" value="KAK3887592.1"/>
    <property type="molecule type" value="Genomic_DNA"/>
</dbReference>
<name>A0AAE1G7I2_PETCI</name>
<sequence>MTDDDALEAQIHYSQLLISNLKLQLCNAILLEKIRGKKRPCKPRSCFVRDWIIERPLHSHYDNLMKTLLDTYMPGYKYYLMIDNDLYRDTREAHTEDSQAGHKVLIQVPGTYYLP</sequence>